<dbReference type="GO" id="GO:0008168">
    <property type="term" value="F:methyltransferase activity"/>
    <property type="evidence" value="ECO:0007669"/>
    <property type="project" value="UniProtKB-KW"/>
</dbReference>
<keyword evidence="1" id="KW-0489">Methyltransferase</keyword>
<dbReference type="Proteomes" id="UP000093695">
    <property type="component" value="Chromosome"/>
</dbReference>
<dbReference type="EMBL" id="CP016174">
    <property type="protein sequence ID" value="ANN19814.1"/>
    <property type="molecule type" value="Genomic_DNA"/>
</dbReference>
<dbReference type="AlphaFoldDB" id="A0A193C5T4"/>
<keyword evidence="2" id="KW-1185">Reference proteome</keyword>
<dbReference type="SUPFAM" id="SSF53335">
    <property type="entry name" value="S-adenosyl-L-methionine-dependent methyltransferases"/>
    <property type="match status" value="1"/>
</dbReference>
<dbReference type="RefSeq" id="WP_044856067.1">
    <property type="nucleotide sequence ID" value="NZ_CP016174.1"/>
</dbReference>
<dbReference type="Gene3D" id="3.40.50.150">
    <property type="entry name" value="Vaccinia Virus protein VP39"/>
    <property type="match status" value="1"/>
</dbReference>
<organism evidence="1 2">
    <name type="scientific">Amycolatopsis orientalis</name>
    <name type="common">Nocardia orientalis</name>
    <dbReference type="NCBI Taxonomy" id="31958"/>
    <lineage>
        <taxon>Bacteria</taxon>
        <taxon>Bacillati</taxon>
        <taxon>Actinomycetota</taxon>
        <taxon>Actinomycetes</taxon>
        <taxon>Pseudonocardiales</taxon>
        <taxon>Pseudonocardiaceae</taxon>
        <taxon>Amycolatopsis</taxon>
    </lineage>
</organism>
<evidence type="ECO:0000313" key="2">
    <source>
        <dbReference type="Proteomes" id="UP000093695"/>
    </source>
</evidence>
<dbReference type="KEGG" id="aori:SD37_32160"/>
<evidence type="ECO:0000313" key="1">
    <source>
        <dbReference type="EMBL" id="ANN19814.1"/>
    </source>
</evidence>
<gene>
    <name evidence="1" type="ORF">SD37_32160</name>
</gene>
<dbReference type="eggNOG" id="ENOG502Z9FG">
    <property type="taxonomic scope" value="Bacteria"/>
</dbReference>
<name>A0A193C5T4_AMYOR</name>
<dbReference type="STRING" id="31958.SD37_32160"/>
<sequence length="282" mass="31295">MPWDSTGKISFDHIYTEPDPRAFFGTLRRLDYAIPQQAKAYFAQLIDEYRADQDVKKPTVLDLGCSYGVNAALHRCDTSMERLYDHYANSESLSRDELIAHDRRMAERHDGGDGVRFIGLDTSAPALDYALSAGFIDEAIHADLESEDPTEEQRALLADVDIVISTGCVGYVTEKTLVRIAREARPWMAHFVLRMFSYEPVAASLAELGYETAGVDGVFRQRKFASEEERTQILDNLSVAGVDPRGLEADGRLYARLFVSRPNGTADGLAAVLNALPLLDQG</sequence>
<dbReference type="InterPro" id="IPR029063">
    <property type="entry name" value="SAM-dependent_MTases_sf"/>
</dbReference>
<accession>A0A193C5T4</accession>
<protein>
    <submittedName>
        <fullName evidence="1">Methyltransferase type 12</fullName>
    </submittedName>
</protein>
<reference evidence="1 2" key="1">
    <citation type="journal article" date="2015" name="Genome Announc.">
        <title>Draft Genome Sequence of Norvancomycin-Producing Strain Amycolatopsis orientalis CPCC200066.</title>
        <authorList>
            <person name="Lei X."/>
            <person name="Yuan F."/>
            <person name="Shi Y."/>
            <person name="Li X."/>
            <person name="Wang L."/>
            <person name="Hong B."/>
        </authorList>
    </citation>
    <scope>NUCLEOTIDE SEQUENCE [LARGE SCALE GENOMIC DNA]</scope>
    <source>
        <strain evidence="1 2">B-37</strain>
    </source>
</reference>
<proteinExistence type="predicted"/>
<keyword evidence="1" id="KW-0808">Transferase</keyword>
<dbReference type="GO" id="GO:0032259">
    <property type="term" value="P:methylation"/>
    <property type="evidence" value="ECO:0007669"/>
    <property type="project" value="UniProtKB-KW"/>
</dbReference>